<keyword evidence="1 3" id="KW-0807">Transducer</keyword>
<dbReference type="Gene3D" id="1.10.490.10">
    <property type="entry name" value="Globins"/>
    <property type="match status" value="1"/>
</dbReference>
<dbReference type="Pfam" id="PF11563">
    <property type="entry name" value="Protoglobin"/>
    <property type="match status" value="1"/>
</dbReference>
<comment type="caution">
    <text evidence="5">The sequence shown here is derived from an EMBL/GenBank/DDBJ whole genome shotgun (WGS) entry which is preliminary data.</text>
</comment>
<evidence type="ECO:0000256" key="2">
    <source>
        <dbReference type="ARBA" id="ARBA00029447"/>
    </source>
</evidence>
<dbReference type="PRINTS" id="PR00260">
    <property type="entry name" value="CHEMTRNSDUCR"/>
</dbReference>
<dbReference type="GO" id="GO:0020037">
    <property type="term" value="F:heme binding"/>
    <property type="evidence" value="ECO:0007669"/>
    <property type="project" value="InterPro"/>
</dbReference>
<dbReference type="InterPro" id="IPR039379">
    <property type="entry name" value="Protoglobin_sensor_dom"/>
</dbReference>
<keyword evidence="6" id="KW-1185">Reference proteome</keyword>
<dbReference type="InterPro" id="IPR012292">
    <property type="entry name" value="Globin/Proto"/>
</dbReference>
<dbReference type="InterPro" id="IPR009050">
    <property type="entry name" value="Globin-like_sf"/>
</dbReference>
<gene>
    <name evidence="5" type="ORF">CHR90_06825</name>
</gene>
<dbReference type="PANTHER" id="PTHR32089">
    <property type="entry name" value="METHYL-ACCEPTING CHEMOTAXIS PROTEIN MCPB"/>
    <property type="match status" value="1"/>
</dbReference>
<dbReference type="AlphaFoldDB" id="A0A255XS78"/>
<dbReference type="CDD" id="cd01068">
    <property type="entry name" value="globin_sensor"/>
    <property type="match status" value="1"/>
</dbReference>
<organism evidence="5 6">
    <name type="scientific">Elstera cyanobacteriorum</name>
    <dbReference type="NCBI Taxonomy" id="2022747"/>
    <lineage>
        <taxon>Bacteria</taxon>
        <taxon>Pseudomonadati</taxon>
        <taxon>Pseudomonadota</taxon>
        <taxon>Alphaproteobacteria</taxon>
        <taxon>Rhodospirillales</taxon>
        <taxon>Rhodospirillaceae</taxon>
        <taxon>Elstera</taxon>
    </lineage>
</organism>
<dbReference type="Proteomes" id="UP000216361">
    <property type="component" value="Unassembled WGS sequence"/>
</dbReference>
<reference evidence="5 6" key="1">
    <citation type="submission" date="2017-07" db="EMBL/GenBank/DDBJ databases">
        <title>Elstera cyanobacteriorum sp. nov., a novel bacterium isolated from cyanobacterial aggregates in a eutrophic lake.</title>
        <authorList>
            <person name="Cai H."/>
        </authorList>
    </citation>
    <scope>NUCLEOTIDE SEQUENCE [LARGE SCALE GENOMIC DNA]</scope>
    <source>
        <strain evidence="5 6">TH019</strain>
    </source>
</reference>
<dbReference type="EMBL" id="NOXS01000030">
    <property type="protein sequence ID" value="OYQ19828.1"/>
    <property type="molecule type" value="Genomic_DNA"/>
</dbReference>
<comment type="similarity">
    <text evidence="2">Belongs to the methyl-accepting chemotaxis (MCP) protein family.</text>
</comment>
<dbReference type="InterPro" id="IPR044398">
    <property type="entry name" value="Globin-sensor_dom"/>
</dbReference>
<dbReference type="OrthoDB" id="266313at2"/>
<dbReference type="InterPro" id="IPR004090">
    <property type="entry name" value="Chemotax_Me-accpt_rcpt"/>
</dbReference>
<dbReference type="GO" id="GO:0006935">
    <property type="term" value="P:chemotaxis"/>
    <property type="evidence" value="ECO:0007669"/>
    <property type="project" value="InterPro"/>
</dbReference>
<dbReference type="GO" id="GO:0007165">
    <property type="term" value="P:signal transduction"/>
    <property type="evidence" value="ECO:0007669"/>
    <property type="project" value="UniProtKB-KW"/>
</dbReference>
<dbReference type="SUPFAM" id="SSF58104">
    <property type="entry name" value="Methyl-accepting chemotaxis protein (MCP) signaling domain"/>
    <property type="match status" value="1"/>
</dbReference>
<evidence type="ECO:0000256" key="3">
    <source>
        <dbReference type="PROSITE-ProRule" id="PRU00284"/>
    </source>
</evidence>
<evidence type="ECO:0000259" key="4">
    <source>
        <dbReference type="PROSITE" id="PS50111"/>
    </source>
</evidence>
<dbReference type="SMART" id="SM00283">
    <property type="entry name" value="MA"/>
    <property type="match status" value="1"/>
</dbReference>
<dbReference type="PANTHER" id="PTHR32089:SF112">
    <property type="entry name" value="LYSOZYME-LIKE PROTEIN-RELATED"/>
    <property type="match status" value="1"/>
</dbReference>
<dbReference type="GO" id="GO:0019825">
    <property type="term" value="F:oxygen binding"/>
    <property type="evidence" value="ECO:0007669"/>
    <property type="project" value="InterPro"/>
</dbReference>
<dbReference type="Gene3D" id="1.10.287.950">
    <property type="entry name" value="Methyl-accepting chemotaxis protein"/>
    <property type="match status" value="1"/>
</dbReference>
<sequence>MAIRPFNSNRSRSKFSAVTSIISPRILLCSTMPIGSAKTISGWLWSRRNKPVQTINLLGMFTRNSSNNLIFYSILADTDGKKPPGGSMSRPAPLSPPTQVDETQDLRFRFLGIDPATCATLRGLLPIVQPHLERIIEEYYQKILSVPAGRATFGANPETADRIKKGAVESWIAQLHGKFDAAYFEKARGLGHMFAKIKWEPRWFMGGKVFVVNRIVEVLTAHFRWRRDALTEAIIALNRLAMLDLDVMTTAYLEAMEEKARARRLQIAASFEDLVRGVLTGLRQASHDLETSAGSMAALADQTNHQAVSVADAVRQASSNVKNVAQATDKLRTSIAEIAERVSVSTDIAHRGASAAEETSGTVQVLAEAAQRIGEVVQLIQSIAAQTNLLALNATIEAARAGEAGKGFAVVAGEVKNLAAQTARATEDITQQITAIQSATEETVRAMRTINGTISELTAISGTIASAVQQQENATAEIAQNSQVAAATTSDVVRVVGQVIDAAGETGQSAVRVHGNAQVVARDGSALDGAVQNFIRSILAEEEKEAA</sequence>
<evidence type="ECO:0000313" key="6">
    <source>
        <dbReference type="Proteomes" id="UP000216361"/>
    </source>
</evidence>
<protein>
    <recommendedName>
        <fullName evidence="4">Methyl-accepting transducer domain-containing protein</fullName>
    </recommendedName>
</protein>
<evidence type="ECO:0000313" key="5">
    <source>
        <dbReference type="EMBL" id="OYQ19828.1"/>
    </source>
</evidence>
<dbReference type="GO" id="GO:0016020">
    <property type="term" value="C:membrane"/>
    <property type="evidence" value="ECO:0007669"/>
    <property type="project" value="InterPro"/>
</dbReference>
<feature type="domain" description="Methyl-accepting transducer" evidence="4">
    <location>
        <begin position="285"/>
        <end position="514"/>
    </location>
</feature>
<proteinExistence type="inferred from homology"/>
<evidence type="ECO:0000256" key="1">
    <source>
        <dbReference type="ARBA" id="ARBA00023224"/>
    </source>
</evidence>
<dbReference type="GO" id="GO:0004888">
    <property type="term" value="F:transmembrane signaling receptor activity"/>
    <property type="evidence" value="ECO:0007669"/>
    <property type="project" value="InterPro"/>
</dbReference>
<name>A0A255XS78_9PROT</name>
<dbReference type="InterPro" id="IPR004089">
    <property type="entry name" value="MCPsignal_dom"/>
</dbReference>
<dbReference type="SUPFAM" id="SSF46458">
    <property type="entry name" value="Globin-like"/>
    <property type="match status" value="1"/>
</dbReference>
<dbReference type="Pfam" id="PF00015">
    <property type="entry name" value="MCPsignal"/>
    <property type="match status" value="1"/>
</dbReference>
<accession>A0A255XS78</accession>
<dbReference type="PROSITE" id="PS50111">
    <property type="entry name" value="CHEMOTAXIS_TRANSDUC_2"/>
    <property type="match status" value="1"/>
</dbReference>